<evidence type="ECO:0000256" key="3">
    <source>
        <dbReference type="ARBA" id="ARBA00023136"/>
    </source>
</evidence>
<dbReference type="SMART" id="SM00408">
    <property type="entry name" value="IGc2"/>
    <property type="match status" value="3"/>
</dbReference>
<dbReference type="Pfam" id="PF00041">
    <property type="entry name" value="fn3"/>
    <property type="match status" value="1"/>
</dbReference>
<dbReference type="Ensembl" id="ENSPMRT00000028246.1">
    <property type="protein sequence ID" value="ENSPMRP00000026630.1"/>
    <property type="gene ID" value="ENSPMRG00000017208.1"/>
</dbReference>
<evidence type="ECO:0000259" key="10">
    <source>
        <dbReference type="PROSITE" id="PS50853"/>
    </source>
</evidence>
<comment type="subcellular location">
    <subcellularLocation>
        <location evidence="1">Membrane</location>
    </subcellularLocation>
</comment>
<feature type="compositionally biased region" description="Pro residues" evidence="7">
    <location>
        <begin position="871"/>
        <end position="881"/>
    </location>
</feature>
<dbReference type="Proteomes" id="UP000472272">
    <property type="component" value="Chromosome 15"/>
</dbReference>
<dbReference type="PROSITE" id="PS50853">
    <property type="entry name" value="FN3"/>
    <property type="match status" value="2"/>
</dbReference>
<feature type="compositionally biased region" description="Polar residues" evidence="7">
    <location>
        <begin position="808"/>
        <end position="819"/>
    </location>
</feature>
<feature type="domain" description="Ig-like" evidence="9">
    <location>
        <begin position="172"/>
        <end position="259"/>
    </location>
</feature>
<protein>
    <submittedName>
        <fullName evidence="11">Roundabout guidance receptor 4</fullName>
    </submittedName>
</protein>
<evidence type="ECO:0000313" key="11">
    <source>
        <dbReference type="Ensembl" id="ENSPMRP00000026630.1"/>
    </source>
</evidence>
<keyword evidence="3" id="KW-0472">Membrane</keyword>
<dbReference type="FunFam" id="2.60.40.10:FF:002530">
    <property type="entry name" value="CBN-SAX-3 protein"/>
    <property type="match status" value="1"/>
</dbReference>
<dbReference type="SMART" id="SM00060">
    <property type="entry name" value="FN3"/>
    <property type="match status" value="2"/>
</dbReference>
<feature type="region of interest" description="Disordered" evidence="7">
    <location>
        <begin position="37"/>
        <end position="65"/>
    </location>
</feature>
<feature type="signal peptide" evidence="8">
    <location>
        <begin position="1"/>
        <end position="18"/>
    </location>
</feature>
<sequence>MLPEVLLLGFAFLPWVWGAQTCQCRCTCLAEQARKAPQVPSRQTRQLRHSRQPRQRHRLRGSKSRSEEVVPYIIDHPSDLVVRWDQAATLNCRAAGNPTPTIEWYRNGEYVKTNKDDGPSQRTLLPGGSLFFLRLSQRKGKSDEGVYNCVARNHLGAAVSKNASLYVEALQEEFRLHPSNLVVTAGEQLVLECLPPRGHPEPTVSWKKNGVPINEENGHYEVTSTKLLVAHALKSDAGAYVCMATNQVGERASRAALVSILEKPVFTRRPNDVVAKLGSIVLFMCGVHGDPTPAIQWHKETGELPSGRYEVNRENVLQIQHLTMNDAGKYVCTARNQVGTISAKASLTVQDPLDTGQSKQDRPKDVLKEPMDAKVYLANVTAVPSTPAAHLHWKVVSSSQRIDGYVVFYRSLLPVTTHWAEWHVQSNHRTIVPGLERGYKYEFKVQPYSGKVYGLDSNVRDLWIPEEVPGASPESISITTFQDANGTVIIHWEPPPQDMHNGIIKGYQVWFLGNETHSGSNRTVGGETHSLEVTGLANGQKYCVQVAAVNGAGIGVPSNPVCSAVEPTVEKMAKTPDFHSANYILEVVRQPVFIASVGSALWVMLMAFTVYVCQQQARQYGRRHPYALGEGLYRNASDDTIIKHRVDCSDSPWLSNTWKSTSGSKNYSTSSSLSSQLLWTEPKDNQESHKSTASFDRQSQGSRIQTVPLVADSRSSSLYGALYVDLPVKDLKTFYSAPPPCLPSPSLCAMELVQNGDQMFMPHYSPNPWLASTRGAARPGPRKAKGSLSPNLIPQGSWDKNSKKELQQAHSTPTQPSSFSADWSSQGSQTSSRISSGKHRRTHGERKKVLKTYSSPKFSKCSASQNSTGLLPPPPPVPPGFQAPQDHSTQPVCTCTCYLDPPMDLVLQQQDKDSLPATSESLGESHTFPTLPYSRLSAASISVSLNDDGETVLTPEEVAEYLELSEEAEHQRQQSDAVSAPPRVFSPPHTYGYICGPLASELLENSAVDDDDDPNMEEEGGCRSTKFFRSFCWTPSSSLSEDDASLGGSLLNGWGSVSEDNGTSTRCSLVSSTDGSFLVDASFAQALAVAVDSFCFGLTQKDIDKALTDILPSAPPLNGLLQPHVSLESSEEAEQKPPGSQLLPAWEWSTDWVDEVEAKYPQKAENWNAIPELGRGKAAAVAGETQPLTSALQGIKGACMSDSSSYPDREAGAIKAPLTATQDSGSGSFAIPKRGEELVVEKLATPNKGGR</sequence>
<feature type="compositionally biased region" description="Basic and acidic residues" evidence="7">
    <location>
        <begin position="681"/>
        <end position="690"/>
    </location>
</feature>
<dbReference type="GO" id="GO:0016020">
    <property type="term" value="C:membrane"/>
    <property type="evidence" value="ECO:0007669"/>
    <property type="project" value="UniProtKB-SubCell"/>
</dbReference>
<dbReference type="InterPro" id="IPR007110">
    <property type="entry name" value="Ig-like_dom"/>
</dbReference>
<keyword evidence="2" id="KW-0677">Repeat</keyword>
<dbReference type="InterPro" id="IPR013098">
    <property type="entry name" value="Ig_I-set"/>
</dbReference>
<reference evidence="11 12" key="1">
    <citation type="journal article" date="2019" name="Proc. Natl. Acad. Sci. U.S.A.">
        <title>Regulatory changes in pterin and carotenoid genes underlie balanced color polymorphisms in the wall lizard.</title>
        <authorList>
            <person name="Andrade P."/>
            <person name="Pinho C."/>
            <person name="Perez I de Lanuza G."/>
            <person name="Afonso S."/>
            <person name="Brejcha J."/>
            <person name="Rubin C.J."/>
            <person name="Wallerman O."/>
            <person name="Pereira P."/>
            <person name="Sabatino S.J."/>
            <person name="Bellati A."/>
            <person name="Pellitteri-Rosa D."/>
            <person name="Bosakova Z."/>
            <person name="Bunikis I."/>
            <person name="Carretero M.A."/>
            <person name="Feiner N."/>
            <person name="Marsik P."/>
            <person name="Pauperio F."/>
            <person name="Salvi D."/>
            <person name="Soler L."/>
            <person name="While G.M."/>
            <person name="Uller T."/>
            <person name="Font E."/>
            <person name="Andersson L."/>
            <person name="Carneiro M."/>
        </authorList>
    </citation>
    <scope>NUCLEOTIDE SEQUENCE</scope>
</reference>
<keyword evidence="4" id="KW-1015">Disulfide bond</keyword>
<dbReference type="SMART" id="SM00409">
    <property type="entry name" value="IG"/>
    <property type="match status" value="3"/>
</dbReference>
<dbReference type="Pfam" id="PF07679">
    <property type="entry name" value="I-set"/>
    <property type="match status" value="2"/>
</dbReference>
<evidence type="ECO:0000256" key="4">
    <source>
        <dbReference type="ARBA" id="ARBA00023157"/>
    </source>
</evidence>
<dbReference type="OMA" id="ESWEKNC"/>
<dbReference type="Gene3D" id="2.60.40.10">
    <property type="entry name" value="Immunoglobulins"/>
    <property type="match status" value="5"/>
</dbReference>
<feature type="chain" id="PRO_5025590484" evidence="8">
    <location>
        <begin position="19"/>
        <end position="1251"/>
    </location>
</feature>
<dbReference type="InterPro" id="IPR003961">
    <property type="entry name" value="FN3_dom"/>
</dbReference>
<dbReference type="GeneID" id="114585247"/>
<dbReference type="CDD" id="cd00063">
    <property type="entry name" value="FN3"/>
    <property type="match status" value="2"/>
</dbReference>
<organism evidence="11 12">
    <name type="scientific">Podarcis muralis</name>
    <name type="common">Wall lizard</name>
    <name type="synonym">Lacerta muralis</name>
    <dbReference type="NCBI Taxonomy" id="64176"/>
    <lineage>
        <taxon>Eukaryota</taxon>
        <taxon>Metazoa</taxon>
        <taxon>Chordata</taxon>
        <taxon>Craniata</taxon>
        <taxon>Vertebrata</taxon>
        <taxon>Euteleostomi</taxon>
        <taxon>Lepidosauria</taxon>
        <taxon>Squamata</taxon>
        <taxon>Bifurcata</taxon>
        <taxon>Unidentata</taxon>
        <taxon>Episquamata</taxon>
        <taxon>Laterata</taxon>
        <taxon>Lacertibaenia</taxon>
        <taxon>Lacertidae</taxon>
        <taxon>Podarcis</taxon>
    </lineage>
</organism>
<dbReference type="FunFam" id="2.60.40.10:FF:000065">
    <property type="entry name" value="roundabout homolog 1 isoform X3"/>
    <property type="match status" value="1"/>
</dbReference>
<dbReference type="GeneTree" id="ENSGT00940000164559"/>
<evidence type="ECO:0000256" key="2">
    <source>
        <dbReference type="ARBA" id="ARBA00022737"/>
    </source>
</evidence>
<feature type="domain" description="Ig-like" evidence="9">
    <location>
        <begin position="264"/>
        <end position="348"/>
    </location>
</feature>
<dbReference type="CTD" id="54538"/>
<evidence type="ECO:0000256" key="7">
    <source>
        <dbReference type="SAM" id="MobiDB-lite"/>
    </source>
</evidence>
<keyword evidence="12" id="KW-1185">Reference proteome</keyword>
<dbReference type="SUPFAM" id="SSF49265">
    <property type="entry name" value="Fibronectin type III"/>
    <property type="match status" value="1"/>
</dbReference>
<proteinExistence type="predicted"/>
<feature type="compositionally biased region" description="Polar residues" evidence="7">
    <location>
        <begin position="691"/>
        <end position="703"/>
    </location>
</feature>
<keyword evidence="5" id="KW-0325">Glycoprotein</keyword>
<evidence type="ECO:0000259" key="9">
    <source>
        <dbReference type="PROSITE" id="PS50835"/>
    </source>
</evidence>
<feature type="compositionally biased region" description="Low complexity" evidence="7">
    <location>
        <begin position="820"/>
        <end position="835"/>
    </location>
</feature>
<gene>
    <name evidence="11" type="primary">ROBO4</name>
</gene>
<reference evidence="11" key="3">
    <citation type="submission" date="2025-09" db="UniProtKB">
        <authorList>
            <consortium name="Ensembl"/>
        </authorList>
    </citation>
    <scope>IDENTIFICATION</scope>
</reference>
<dbReference type="InterPro" id="IPR013783">
    <property type="entry name" value="Ig-like_fold"/>
</dbReference>
<dbReference type="Pfam" id="PF13927">
    <property type="entry name" value="Ig_3"/>
    <property type="match status" value="1"/>
</dbReference>
<dbReference type="SUPFAM" id="SSF48726">
    <property type="entry name" value="Immunoglobulin"/>
    <property type="match status" value="3"/>
</dbReference>
<dbReference type="PROSITE" id="PS50835">
    <property type="entry name" value="IG_LIKE"/>
    <property type="match status" value="3"/>
</dbReference>
<feature type="domain" description="Ig-like" evidence="9">
    <location>
        <begin position="71"/>
        <end position="166"/>
    </location>
</feature>
<feature type="domain" description="Fibronectin type-III" evidence="10">
    <location>
        <begin position="369"/>
        <end position="467"/>
    </location>
</feature>
<dbReference type="FunFam" id="2.60.40.10:FF:000840">
    <property type="entry name" value="Roundabout guidance receptor 4"/>
    <property type="match status" value="1"/>
</dbReference>
<keyword evidence="6" id="KW-0393">Immunoglobulin domain</keyword>
<feature type="compositionally biased region" description="Basic residues" evidence="7">
    <location>
        <begin position="836"/>
        <end position="850"/>
    </location>
</feature>
<dbReference type="OrthoDB" id="428111at2759"/>
<dbReference type="PANTHER" id="PTHR44170">
    <property type="entry name" value="PROTEIN SIDEKICK"/>
    <property type="match status" value="1"/>
</dbReference>
<evidence type="ECO:0000313" key="12">
    <source>
        <dbReference type="Proteomes" id="UP000472272"/>
    </source>
</evidence>
<dbReference type="FunFam" id="2.60.40.10:FF:000004">
    <property type="entry name" value="DCC isoform 1"/>
    <property type="match status" value="1"/>
</dbReference>
<evidence type="ECO:0000256" key="5">
    <source>
        <dbReference type="ARBA" id="ARBA00023180"/>
    </source>
</evidence>
<dbReference type="RefSeq" id="XP_028563535.1">
    <property type="nucleotide sequence ID" value="XM_028707702.1"/>
</dbReference>
<feature type="compositionally biased region" description="Polar residues" evidence="7">
    <location>
        <begin position="852"/>
        <end position="869"/>
    </location>
</feature>
<dbReference type="FunFam" id="2.60.40.10:FF:000028">
    <property type="entry name" value="Neuronal cell adhesion molecule"/>
    <property type="match status" value="1"/>
</dbReference>
<dbReference type="AlphaFoldDB" id="A0A670JRY1"/>
<dbReference type="InterPro" id="IPR036179">
    <property type="entry name" value="Ig-like_dom_sf"/>
</dbReference>
<name>A0A670JRY1_PODMU</name>
<feature type="region of interest" description="Disordered" evidence="7">
    <location>
        <begin position="771"/>
        <end position="886"/>
    </location>
</feature>
<dbReference type="GO" id="GO:0098609">
    <property type="term" value="P:cell-cell adhesion"/>
    <property type="evidence" value="ECO:0007669"/>
    <property type="project" value="TreeGrafter"/>
</dbReference>
<evidence type="ECO:0000256" key="1">
    <source>
        <dbReference type="ARBA" id="ARBA00004370"/>
    </source>
</evidence>
<dbReference type="KEGG" id="pmua:114585247"/>
<feature type="domain" description="Fibronectin type-III" evidence="10">
    <location>
        <begin position="472"/>
        <end position="568"/>
    </location>
</feature>
<dbReference type="InterPro" id="IPR003599">
    <property type="entry name" value="Ig_sub"/>
</dbReference>
<keyword evidence="8" id="KW-0732">Signal</keyword>
<dbReference type="InterPro" id="IPR036116">
    <property type="entry name" value="FN3_sf"/>
</dbReference>
<accession>A0A670JRY1</accession>
<dbReference type="PANTHER" id="PTHR44170:SF11">
    <property type="entry name" value="ROUNDABOUT HOMOLOG 4"/>
    <property type="match status" value="1"/>
</dbReference>
<dbReference type="RefSeq" id="XP_028563536.1">
    <property type="nucleotide sequence ID" value="XM_028707703.1"/>
</dbReference>
<dbReference type="InterPro" id="IPR003598">
    <property type="entry name" value="Ig_sub2"/>
</dbReference>
<feature type="compositionally biased region" description="Basic residues" evidence="7">
    <location>
        <begin position="45"/>
        <end position="63"/>
    </location>
</feature>
<evidence type="ECO:0000256" key="8">
    <source>
        <dbReference type="SAM" id="SignalP"/>
    </source>
</evidence>
<reference evidence="11" key="2">
    <citation type="submission" date="2025-08" db="UniProtKB">
        <authorList>
            <consortium name="Ensembl"/>
        </authorList>
    </citation>
    <scope>IDENTIFICATION</scope>
</reference>
<feature type="region of interest" description="Disordered" evidence="7">
    <location>
        <begin position="680"/>
        <end position="703"/>
    </location>
</feature>
<evidence type="ECO:0000256" key="6">
    <source>
        <dbReference type="ARBA" id="ARBA00023319"/>
    </source>
</evidence>